<comment type="caution">
    <text evidence="1">The sequence shown here is derived from an EMBL/GenBank/DDBJ whole genome shotgun (WGS) entry which is preliminary data.</text>
</comment>
<dbReference type="RefSeq" id="WP_179899315.1">
    <property type="nucleotide sequence ID" value="NZ_JACBXV010000001.1"/>
</dbReference>
<protein>
    <submittedName>
        <fullName evidence="1">Uncharacterized protein</fullName>
    </submittedName>
</protein>
<evidence type="ECO:0000313" key="2">
    <source>
        <dbReference type="Proteomes" id="UP000572528"/>
    </source>
</evidence>
<sequence>MTGDSQAVVTVCVDTTGASLVDATGAPAGEDIQHRYSSQATLHRNGQTWTVVSDETTGVDDC</sequence>
<accession>A0A853EFB4</accession>
<evidence type="ECO:0000313" key="1">
    <source>
        <dbReference type="EMBL" id="NYS67969.1"/>
    </source>
</evidence>
<dbReference type="EMBL" id="JACBXV010000001">
    <property type="protein sequence ID" value="NYS67969.1"/>
    <property type="molecule type" value="Genomic_DNA"/>
</dbReference>
<organism evidence="1 2">
    <name type="scientific">Actinomyces bowdenii</name>
    <dbReference type="NCBI Taxonomy" id="131109"/>
    <lineage>
        <taxon>Bacteria</taxon>
        <taxon>Bacillati</taxon>
        <taxon>Actinomycetota</taxon>
        <taxon>Actinomycetes</taxon>
        <taxon>Actinomycetales</taxon>
        <taxon>Actinomycetaceae</taxon>
        <taxon>Actinomyces</taxon>
    </lineage>
</organism>
<gene>
    <name evidence="1" type="ORF">HZZ05_00145</name>
</gene>
<dbReference type="Proteomes" id="UP000572528">
    <property type="component" value="Unassembled WGS sequence"/>
</dbReference>
<dbReference type="AlphaFoldDB" id="A0A853EFB4"/>
<reference evidence="1 2" key="1">
    <citation type="submission" date="2020-07" db="EMBL/GenBank/DDBJ databases">
        <title>MOT database genomes.</title>
        <authorList>
            <person name="Joseph S."/>
            <person name="Aduse-Opoku J."/>
            <person name="Hashim A."/>
            <person name="Wade W."/>
            <person name="Curtis M."/>
        </authorList>
    </citation>
    <scope>NUCLEOTIDE SEQUENCE [LARGE SCALE GENOMIC DNA]</scope>
    <source>
        <strain evidence="1 2">WMus004</strain>
    </source>
</reference>
<proteinExistence type="predicted"/>
<name>A0A853EFB4_9ACTO</name>